<reference evidence="4 5" key="1">
    <citation type="journal article" date="2013" name="Genome Biol.">
        <title>Draft genome of the mountain pine beetle, Dendroctonus ponderosae Hopkins, a major forest pest.</title>
        <authorList>
            <person name="Keeling C.I."/>
            <person name="Yuen M.M."/>
            <person name="Liao N.Y."/>
            <person name="Docking T.R."/>
            <person name="Chan S.K."/>
            <person name="Taylor G.A."/>
            <person name="Palmquist D.L."/>
            <person name="Jackman S.D."/>
            <person name="Nguyen A."/>
            <person name="Li M."/>
            <person name="Henderson H."/>
            <person name="Janes J.K."/>
            <person name="Zhao Y."/>
            <person name="Pandoh P."/>
            <person name="Moore R."/>
            <person name="Sperling F.A."/>
            <person name="Huber D.P."/>
            <person name="Birol I."/>
            <person name="Jones S.J."/>
            <person name="Bohlmann J."/>
        </authorList>
    </citation>
    <scope>NUCLEOTIDE SEQUENCE</scope>
</reference>
<feature type="transmembrane region" description="Helical" evidence="3">
    <location>
        <begin position="137"/>
        <end position="157"/>
    </location>
</feature>
<dbReference type="InterPro" id="IPR036291">
    <property type="entry name" value="NAD(P)-bd_dom_sf"/>
</dbReference>
<dbReference type="FunFam" id="3.40.50.720:FF:000084">
    <property type="entry name" value="Short-chain dehydrogenase reductase"/>
    <property type="match status" value="2"/>
</dbReference>
<evidence type="ECO:0000313" key="5">
    <source>
        <dbReference type="Proteomes" id="UP000030742"/>
    </source>
</evidence>
<evidence type="ECO:0000256" key="1">
    <source>
        <dbReference type="ARBA" id="ARBA00006484"/>
    </source>
</evidence>
<dbReference type="PRINTS" id="PR00080">
    <property type="entry name" value="SDRFAMILY"/>
</dbReference>
<comment type="similarity">
    <text evidence="1">Belongs to the short-chain dehydrogenases/reductases (SDR) family.</text>
</comment>
<evidence type="ECO:0000313" key="4">
    <source>
        <dbReference type="EMBL" id="ERL86287.1"/>
    </source>
</evidence>
<proteinExistence type="inferred from homology"/>
<sequence length="971" mass="106693">MSIFEIADKVAIITGGASGLGLKYALELLKKNAKAVVLADISPELGSKALQQIEKEFGKNKAIFIKTDVTSYAQFEAVFKETIKTFKNVDILINNAGIMDDSVWEKEIAINVNGTIIGILLGLENYIQRYKSGSEGLILNVSSIAGIAPFAFVPIYAGTKFAVYGLTISWGLPAHYERTKVRVVGVCPGSTVTPLITDLPNRNLGPAYEKLRPIECGLVVNQGPEEAAVQVMSVIERAPSGTMWVVEGGKAPFKFQLPDRLGVVLADVSPELGSQAVEKLESEFGPQKVIFVKIYFYCHYQIILFISIFANVDILINKARILNDSIWRQEISINLIEYYWCSVNHEYSASMVSFNIKGKVAIVTGGASGLGLHYALELLKKQAKAVVIADVSAELGRKAIEQFEREFGAKKAIFIKADVTDYNQFENVFKTTISTFQNVDILINNAGIFNDSIWQQEIAINLNGTINGVLLGLENYIKNFKSGDEGLILNISSIAATAPYGLMPGYVATKFAIHGLTLSWGVLEHYNRTKVRVVAIAPGLTVTPLLTESANKTFGPDYERFADLLTTLPLQSPEDMAPHEENHPISLKYPIDSLHPKYFLNNSKYNKRKSSKFSWQICRKMAAFNIKGKVAVVTGGAAGLGFQFARHLLKKQAKAVVLADILPESGQKAVLQLEKEFGLNKAIFIKTDVSDYDQFENVFKTTVSTYKNVDILINNAGIFNDSIWQREIEINLKGTINGVLLALENYIKNNKSGEEGLIVNVSSIAGIAPLPLMPAYVATKFGIHGLTLSWGSVEHYNRTKVRVVGICPGATTTPMLTEVANRTFGAAYEELLYTVEAVPGQGPEDVGPHAMTVVESAPTGTMWVLEGGEPPFQFQLPDRFNQPKVTDLKSNNRNLSSDYNQLRNIIYSTPGRKPEEVASNAVSVVEEDPSGTMWIMERGEPNSSPRVNNEIVAYKNILKLNKLPASLKCSE</sequence>
<dbReference type="SUPFAM" id="SSF51735">
    <property type="entry name" value="NAD(P)-binding Rossmann-fold domains"/>
    <property type="match status" value="3"/>
</dbReference>
<evidence type="ECO:0000256" key="2">
    <source>
        <dbReference type="ARBA" id="ARBA00023002"/>
    </source>
</evidence>
<dbReference type="GO" id="GO:0016404">
    <property type="term" value="F:15-hydroxyprostaglandin dehydrogenase (NAD+) activity"/>
    <property type="evidence" value="ECO:0007669"/>
    <property type="project" value="UniProtKB-EC"/>
</dbReference>
<dbReference type="FunFam" id="3.40.50.720:FF:000149">
    <property type="entry name" value="15-hydroxyprostaglandin dehydrogenase [NAD(+)]"/>
    <property type="match status" value="1"/>
</dbReference>
<keyword evidence="3" id="KW-0472">Membrane</keyword>
<name>U4TZN1_DENPD</name>
<dbReference type="Proteomes" id="UP000030742">
    <property type="component" value="Unassembled WGS sequence"/>
</dbReference>
<dbReference type="GO" id="GO:0005737">
    <property type="term" value="C:cytoplasm"/>
    <property type="evidence" value="ECO:0007669"/>
    <property type="project" value="TreeGrafter"/>
</dbReference>
<keyword evidence="3" id="KW-0812">Transmembrane</keyword>
<dbReference type="InterPro" id="IPR002347">
    <property type="entry name" value="SDR_fam"/>
</dbReference>
<dbReference type="Pfam" id="PF00106">
    <property type="entry name" value="adh_short"/>
    <property type="match status" value="3"/>
</dbReference>
<protein>
    <submittedName>
        <fullName evidence="4">Uncharacterized protein</fullName>
    </submittedName>
</protein>
<dbReference type="PANTHER" id="PTHR44229:SF8">
    <property type="entry name" value="ALCOHOL DEHYDROGENASE-RELATED"/>
    <property type="match status" value="1"/>
</dbReference>
<dbReference type="GO" id="GO:0047034">
    <property type="term" value="F:15-hydroxyicosatetraenoate dehydrogenase activity"/>
    <property type="evidence" value="ECO:0007669"/>
    <property type="project" value="UniProtKB-EC"/>
</dbReference>
<dbReference type="STRING" id="77166.U4TZN1"/>
<dbReference type="EMBL" id="KB631805">
    <property type="protein sequence ID" value="ERL86287.1"/>
    <property type="molecule type" value="Genomic_DNA"/>
</dbReference>
<dbReference type="Gene3D" id="3.40.50.720">
    <property type="entry name" value="NAD(P)-binding Rossmann-like Domain"/>
    <property type="match status" value="3"/>
</dbReference>
<dbReference type="PROSITE" id="PS00061">
    <property type="entry name" value="ADH_SHORT"/>
    <property type="match status" value="3"/>
</dbReference>
<dbReference type="AlphaFoldDB" id="U4TZN1"/>
<organism evidence="4 5">
    <name type="scientific">Dendroctonus ponderosae</name>
    <name type="common">Mountain pine beetle</name>
    <dbReference type="NCBI Taxonomy" id="77166"/>
    <lineage>
        <taxon>Eukaryota</taxon>
        <taxon>Metazoa</taxon>
        <taxon>Ecdysozoa</taxon>
        <taxon>Arthropoda</taxon>
        <taxon>Hexapoda</taxon>
        <taxon>Insecta</taxon>
        <taxon>Pterygota</taxon>
        <taxon>Neoptera</taxon>
        <taxon>Endopterygota</taxon>
        <taxon>Coleoptera</taxon>
        <taxon>Polyphaga</taxon>
        <taxon>Cucujiformia</taxon>
        <taxon>Curculionidae</taxon>
        <taxon>Scolytinae</taxon>
        <taxon>Dendroctonus</taxon>
    </lineage>
</organism>
<keyword evidence="2" id="KW-0560">Oxidoreductase</keyword>
<dbReference type="OrthoDB" id="417891at2759"/>
<dbReference type="InterPro" id="IPR020904">
    <property type="entry name" value="Sc_DH/Rdtase_CS"/>
</dbReference>
<dbReference type="PANTHER" id="PTHR44229">
    <property type="entry name" value="15-HYDROXYPROSTAGLANDIN DEHYDROGENASE [NAD(+)]"/>
    <property type="match status" value="1"/>
</dbReference>
<evidence type="ECO:0000256" key="3">
    <source>
        <dbReference type="SAM" id="Phobius"/>
    </source>
</evidence>
<dbReference type="PRINTS" id="PR00081">
    <property type="entry name" value="GDHRDH"/>
</dbReference>
<gene>
    <name evidence="4" type="ORF">D910_03695</name>
</gene>
<accession>U4TZN1</accession>
<keyword evidence="3" id="KW-1133">Transmembrane helix</keyword>